<feature type="transmembrane region" description="Helical" evidence="7">
    <location>
        <begin position="45"/>
        <end position="66"/>
    </location>
</feature>
<dbReference type="GO" id="GO:0008395">
    <property type="term" value="F:steroid hydroxylase activity"/>
    <property type="evidence" value="ECO:0007669"/>
    <property type="project" value="TreeGrafter"/>
</dbReference>
<dbReference type="SUPFAM" id="SSF48264">
    <property type="entry name" value="Cytochrome P450"/>
    <property type="match status" value="1"/>
</dbReference>
<dbReference type="PANTHER" id="PTHR24304">
    <property type="entry name" value="CYTOCHROME P450 FAMILY 7"/>
    <property type="match status" value="1"/>
</dbReference>
<dbReference type="Gene3D" id="1.10.630.10">
    <property type="entry name" value="Cytochrome P450"/>
    <property type="match status" value="1"/>
</dbReference>
<dbReference type="InterPro" id="IPR050529">
    <property type="entry name" value="CYP450_sterol_14alpha_dmase"/>
</dbReference>
<dbReference type="Proteomes" id="UP001175226">
    <property type="component" value="Unassembled WGS sequence"/>
</dbReference>
<feature type="binding site" description="axial binding residue" evidence="6">
    <location>
        <position position="473"/>
    </location>
    <ligand>
        <name>heme</name>
        <dbReference type="ChEBI" id="CHEBI:30413"/>
    </ligand>
    <ligandPart>
        <name>Fe</name>
        <dbReference type="ChEBI" id="CHEBI:18248"/>
    </ligandPart>
</feature>
<accession>A0AA39J0R7</accession>
<evidence type="ECO:0000313" key="9">
    <source>
        <dbReference type="Proteomes" id="UP001175226"/>
    </source>
</evidence>
<evidence type="ECO:0000256" key="6">
    <source>
        <dbReference type="PIRSR" id="PIRSR602403-1"/>
    </source>
</evidence>
<organism evidence="8 9">
    <name type="scientific">Armillaria borealis</name>
    <dbReference type="NCBI Taxonomy" id="47425"/>
    <lineage>
        <taxon>Eukaryota</taxon>
        <taxon>Fungi</taxon>
        <taxon>Dikarya</taxon>
        <taxon>Basidiomycota</taxon>
        <taxon>Agaricomycotina</taxon>
        <taxon>Agaricomycetes</taxon>
        <taxon>Agaricomycetidae</taxon>
        <taxon>Agaricales</taxon>
        <taxon>Marasmiineae</taxon>
        <taxon>Physalacriaceae</taxon>
        <taxon>Armillaria</taxon>
    </lineage>
</organism>
<evidence type="ECO:0000256" key="3">
    <source>
        <dbReference type="ARBA" id="ARBA00022617"/>
    </source>
</evidence>
<comment type="caution">
    <text evidence="8">The sequence shown here is derived from an EMBL/GenBank/DDBJ whole genome shotgun (WGS) entry which is preliminary data.</text>
</comment>
<evidence type="ECO:0000256" key="4">
    <source>
        <dbReference type="ARBA" id="ARBA00022723"/>
    </source>
</evidence>
<gene>
    <name evidence="8" type="ORF">EV421DRAFT_1909673</name>
</gene>
<dbReference type="InterPro" id="IPR001128">
    <property type="entry name" value="Cyt_P450"/>
</dbReference>
<dbReference type="InterPro" id="IPR002403">
    <property type="entry name" value="Cyt_P450_E_grp-IV"/>
</dbReference>
<reference evidence="8" key="1">
    <citation type="submission" date="2023-06" db="EMBL/GenBank/DDBJ databases">
        <authorList>
            <consortium name="Lawrence Berkeley National Laboratory"/>
            <person name="Ahrendt S."/>
            <person name="Sahu N."/>
            <person name="Indic B."/>
            <person name="Wong-Bajracharya J."/>
            <person name="Merenyi Z."/>
            <person name="Ke H.-M."/>
            <person name="Monk M."/>
            <person name="Kocsube S."/>
            <person name="Drula E."/>
            <person name="Lipzen A."/>
            <person name="Balint B."/>
            <person name="Henrissat B."/>
            <person name="Andreopoulos B."/>
            <person name="Martin F.M."/>
            <person name="Harder C.B."/>
            <person name="Rigling D."/>
            <person name="Ford K.L."/>
            <person name="Foster G.D."/>
            <person name="Pangilinan J."/>
            <person name="Papanicolaou A."/>
            <person name="Barry K."/>
            <person name="LaButti K."/>
            <person name="Viragh M."/>
            <person name="Koriabine M."/>
            <person name="Yan M."/>
            <person name="Riley R."/>
            <person name="Champramary S."/>
            <person name="Plett K.L."/>
            <person name="Tsai I.J."/>
            <person name="Slot J."/>
            <person name="Sipos G."/>
            <person name="Plett J."/>
            <person name="Nagy L.G."/>
            <person name="Grigoriev I.V."/>
        </authorList>
    </citation>
    <scope>NUCLEOTIDE SEQUENCE</scope>
    <source>
        <strain evidence="8">FPL87.14</strain>
    </source>
</reference>
<keyword evidence="9" id="KW-1185">Reference proteome</keyword>
<dbReference type="GO" id="GO:0020037">
    <property type="term" value="F:heme binding"/>
    <property type="evidence" value="ECO:0007669"/>
    <property type="project" value="InterPro"/>
</dbReference>
<dbReference type="GO" id="GO:0016705">
    <property type="term" value="F:oxidoreductase activity, acting on paired donors, with incorporation or reduction of molecular oxygen"/>
    <property type="evidence" value="ECO:0007669"/>
    <property type="project" value="InterPro"/>
</dbReference>
<keyword evidence="3 6" id="KW-0349">Heme</keyword>
<feature type="transmembrane region" description="Helical" evidence="7">
    <location>
        <begin position="6"/>
        <end position="24"/>
    </location>
</feature>
<keyword evidence="7" id="KW-1133">Transmembrane helix</keyword>
<comment type="similarity">
    <text evidence="2">Belongs to the cytochrome P450 family.</text>
</comment>
<keyword evidence="7" id="KW-0812">Transmembrane</keyword>
<dbReference type="Pfam" id="PF00067">
    <property type="entry name" value="p450"/>
    <property type="match status" value="1"/>
</dbReference>
<evidence type="ECO:0000313" key="8">
    <source>
        <dbReference type="EMBL" id="KAK0433958.1"/>
    </source>
</evidence>
<evidence type="ECO:0000256" key="2">
    <source>
        <dbReference type="ARBA" id="ARBA00010617"/>
    </source>
</evidence>
<keyword evidence="4 6" id="KW-0479">Metal-binding</keyword>
<dbReference type="PANTHER" id="PTHR24304:SF2">
    <property type="entry name" value="24-HYDROXYCHOLESTEROL 7-ALPHA-HYDROXYLASE"/>
    <property type="match status" value="1"/>
</dbReference>
<proteinExistence type="inferred from homology"/>
<keyword evidence="5 6" id="KW-0408">Iron</keyword>
<dbReference type="AlphaFoldDB" id="A0AA39J0R7"/>
<keyword evidence="7" id="KW-0472">Membrane</keyword>
<evidence type="ECO:0000256" key="1">
    <source>
        <dbReference type="ARBA" id="ARBA00001971"/>
    </source>
</evidence>
<comment type="cofactor">
    <cofactor evidence="1 6">
        <name>heme</name>
        <dbReference type="ChEBI" id="CHEBI:30413"/>
    </cofactor>
</comment>
<dbReference type="InterPro" id="IPR036396">
    <property type="entry name" value="Cyt_P450_sf"/>
</dbReference>
<dbReference type="EMBL" id="JAUEPT010000075">
    <property type="protein sequence ID" value="KAK0433958.1"/>
    <property type="molecule type" value="Genomic_DNA"/>
</dbReference>
<dbReference type="PRINTS" id="PR00465">
    <property type="entry name" value="EP450IV"/>
</dbReference>
<evidence type="ECO:0000256" key="5">
    <source>
        <dbReference type="ARBA" id="ARBA00023004"/>
    </source>
</evidence>
<dbReference type="GO" id="GO:0005506">
    <property type="term" value="F:iron ion binding"/>
    <property type="evidence" value="ECO:0007669"/>
    <property type="project" value="InterPro"/>
</dbReference>
<sequence>MRRAAMINVAGGVTIMMVPAVITLRATDISIDLKRRPSVVYRRSLIGLTFPFCNCLYDLNMVYYLLQDSCALYQRSQSSLSLQVPTVPYIIPWLGSAISMGKNPDAFFADCTARFGPIFRVVTAGKKMTFITSSNLIGAVYRDSKTFDYTPIRKAMAKAMFGLSHDAVYSGFMQQEYIPIHHRLLSQTAIPVLLSRYAELAEKSIIESLTTRTAKGKARLSEFILSASYDAAAQAYFGTKFPVKETYPAFRVFDNKFHLIAGEMPYFLVKDARKAWDDLVDIMDKYLSQGPHEGAYELIDWISTHAEEAGWSRKDVAISLGVELWALEANAIMVAFWVIALSLQQHPDGLGLAPLIDEIDKARPANPENNDWIISASMPLLVSTIKEALRVSTSAFSIRRVAKDTVFAGYELKKNSEVVCVTRAVHMDEEIHEDAHRFIPDRYLKIDAGQRLFKDGKEIRDHTMPFGGGVSICEGRHFAVSELKILLTLLLTHATIEIDSEMGPQPTVELCMDRMGVGAMPPRGDLNVVIRPRIV</sequence>
<protein>
    <submittedName>
        <fullName evidence="8">Cytochrome P450</fullName>
    </submittedName>
</protein>
<name>A0AA39J0R7_9AGAR</name>
<evidence type="ECO:0000256" key="7">
    <source>
        <dbReference type="SAM" id="Phobius"/>
    </source>
</evidence>